<dbReference type="EMBL" id="LAZR01045610">
    <property type="protein sequence ID" value="KKK98458.1"/>
    <property type="molecule type" value="Genomic_DNA"/>
</dbReference>
<feature type="non-terminal residue" evidence="1">
    <location>
        <position position="1"/>
    </location>
</feature>
<protein>
    <submittedName>
        <fullName evidence="1">Uncharacterized protein</fullName>
    </submittedName>
</protein>
<dbReference type="AlphaFoldDB" id="A0A0F8ZXA1"/>
<evidence type="ECO:0000313" key="1">
    <source>
        <dbReference type="EMBL" id="KKK98458.1"/>
    </source>
</evidence>
<gene>
    <name evidence="1" type="ORF">LCGC14_2642570</name>
</gene>
<proteinExistence type="predicted"/>
<name>A0A0F8ZXA1_9ZZZZ</name>
<comment type="caution">
    <text evidence="1">The sequence shown here is derived from an EMBL/GenBank/DDBJ whole genome shotgun (WGS) entry which is preliminary data.</text>
</comment>
<accession>A0A0F8ZXA1</accession>
<reference evidence="1" key="1">
    <citation type="journal article" date="2015" name="Nature">
        <title>Complex archaea that bridge the gap between prokaryotes and eukaryotes.</title>
        <authorList>
            <person name="Spang A."/>
            <person name="Saw J.H."/>
            <person name="Jorgensen S.L."/>
            <person name="Zaremba-Niedzwiedzka K."/>
            <person name="Martijn J."/>
            <person name="Lind A.E."/>
            <person name="van Eijk R."/>
            <person name="Schleper C."/>
            <person name="Guy L."/>
            <person name="Ettema T.J."/>
        </authorList>
    </citation>
    <scope>NUCLEOTIDE SEQUENCE</scope>
</reference>
<sequence>AYNLFKSEKLPGATQLQSGTILVEEPEKIECKPKCLKTGRSFTVKIDVDLSVYGLCEDDKKEILDSVATLGKKIAEKIGYDLGDRR</sequence>
<organism evidence="1">
    <name type="scientific">marine sediment metagenome</name>
    <dbReference type="NCBI Taxonomy" id="412755"/>
    <lineage>
        <taxon>unclassified sequences</taxon>
        <taxon>metagenomes</taxon>
        <taxon>ecological metagenomes</taxon>
    </lineage>
</organism>